<comment type="subcellular location">
    <subcellularLocation>
        <location evidence="10">Cell inner membrane</location>
        <topology evidence="10">Peripheral membrane protein</topology>
        <orientation evidence="10">Cytoplasmic side</orientation>
    </subcellularLocation>
</comment>
<dbReference type="GO" id="GO:0016787">
    <property type="term" value="F:hydrolase activity"/>
    <property type="evidence" value="ECO:0007669"/>
    <property type="project" value="UniProtKB-KW"/>
</dbReference>
<evidence type="ECO:0000256" key="7">
    <source>
        <dbReference type="ARBA" id="ARBA00023098"/>
    </source>
</evidence>
<dbReference type="Proteomes" id="UP001163266">
    <property type="component" value="Chromosome"/>
</dbReference>
<keyword evidence="13" id="KW-1185">Reference proteome</keyword>
<dbReference type="HAMAP" id="MF_00575">
    <property type="entry name" value="LpxH"/>
    <property type="match status" value="1"/>
</dbReference>
<feature type="binding site" evidence="10">
    <location>
        <position position="63"/>
    </location>
    <ligand>
        <name>Mn(2+)</name>
        <dbReference type="ChEBI" id="CHEBI:29035"/>
        <label>2</label>
    </ligand>
</feature>
<dbReference type="SUPFAM" id="SSF56300">
    <property type="entry name" value="Metallo-dependent phosphatases"/>
    <property type="match status" value="1"/>
</dbReference>
<feature type="binding site" evidence="10">
    <location>
        <position position="186"/>
    </location>
    <ligand>
        <name>substrate</name>
    </ligand>
</feature>
<evidence type="ECO:0000313" key="12">
    <source>
        <dbReference type="EMBL" id="UZD56436.1"/>
    </source>
</evidence>
<feature type="binding site" evidence="10">
    <location>
        <position position="34"/>
    </location>
    <ligand>
        <name>Mn(2+)</name>
        <dbReference type="ChEBI" id="CHEBI:29035"/>
        <label>1</label>
    </ligand>
</feature>
<protein>
    <recommendedName>
        <fullName evidence="10">UDP-2,3-diacylglucosamine hydrolase</fullName>
        <ecNumber evidence="10">3.6.1.54</ecNumber>
    </recommendedName>
    <alternativeName>
        <fullName evidence="10">UDP-2,3-diacylglucosamine diphosphatase</fullName>
    </alternativeName>
</protein>
<keyword evidence="4 10" id="KW-0441">Lipid A biosynthesis</keyword>
<evidence type="ECO:0000313" key="13">
    <source>
        <dbReference type="Proteomes" id="UP001163266"/>
    </source>
</evidence>
<evidence type="ECO:0000259" key="11">
    <source>
        <dbReference type="Pfam" id="PF00149"/>
    </source>
</evidence>
<name>A0ABY6MWT8_9BURK</name>
<feature type="binding site" evidence="10">
    <location>
        <position position="63"/>
    </location>
    <ligand>
        <name>Mn(2+)</name>
        <dbReference type="ChEBI" id="CHEBI:29035"/>
        <label>1</label>
    </ligand>
</feature>
<comment type="caution">
    <text evidence="10">Lacks conserved residue(s) required for the propagation of feature annotation.</text>
</comment>
<feature type="binding site" evidence="10">
    <location>
        <position position="220"/>
    </location>
    <ligand>
        <name>Mn(2+)</name>
        <dbReference type="ChEBI" id="CHEBI:29035"/>
        <label>1</label>
    </ligand>
</feature>
<keyword evidence="6 10" id="KW-0378">Hydrolase</keyword>
<dbReference type="InterPro" id="IPR010138">
    <property type="entry name" value="UDP-diacylglucosamine_Hdrlase"/>
</dbReference>
<keyword evidence="2 10" id="KW-0444">Lipid biosynthesis</keyword>
<feature type="binding site" evidence="10">
    <location>
        <position position="182"/>
    </location>
    <ligand>
        <name>substrate</name>
    </ligand>
</feature>
<dbReference type="RefSeq" id="WP_264894462.1">
    <property type="nucleotide sequence ID" value="NZ_CP110257.1"/>
</dbReference>
<feature type="domain" description="Calcineurin-like phosphoesterase" evidence="11">
    <location>
        <begin position="26"/>
        <end position="222"/>
    </location>
</feature>
<evidence type="ECO:0000256" key="1">
    <source>
        <dbReference type="ARBA" id="ARBA00022475"/>
    </source>
</evidence>
<dbReference type="InterPro" id="IPR004843">
    <property type="entry name" value="Calcineurin-like_PHP"/>
</dbReference>
<comment type="pathway">
    <text evidence="10">Glycolipid biosynthesis; lipid IV(A) biosynthesis; lipid IV(A) from (3R)-3-hydroxytetradecanoyl-[acyl-carrier-protein] and UDP-N-acetyl-alpha-D-glucosamine: step 4/6.</text>
</comment>
<feature type="binding site" evidence="10">
    <location>
        <position position="32"/>
    </location>
    <ligand>
        <name>Mn(2+)</name>
        <dbReference type="ChEBI" id="CHEBI:29035"/>
        <label>1</label>
    </ligand>
</feature>
<dbReference type="CDD" id="cd07398">
    <property type="entry name" value="MPP_YbbF-LpxH"/>
    <property type="match status" value="1"/>
</dbReference>
<dbReference type="EC" id="3.6.1.54" evidence="10"/>
<keyword evidence="9 10" id="KW-0464">Manganese</keyword>
<accession>A0ABY6MWT8</accession>
<proteinExistence type="inferred from homology"/>
<comment type="catalytic activity">
    <reaction evidence="10">
        <text>UDP-2-N,3-O-bis[(3R)-3-hydroxytetradecanoyl]-alpha-D-glucosamine + H2O = 2-N,3-O-bis[(3R)-3-hydroxytetradecanoyl]-alpha-D-glucosaminyl 1-phosphate + UMP + 2 H(+)</text>
        <dbReference type="Rhea" id="RHEA:25213"/>
        <dbReference type="ChEBI" id="CHEBI:15377"/>
        <dbReference type="ChEBI" id="CHEBI:15378"/>
        <dbReference type="ChEBI" id="CHEBI:57865"/>
        <dbReference type="ChEBI" id="CHEBI:57957"/>
        <dbReference type="ChEBI" id="CHEBI:78847"/>
        <dbReference type="EC" id="3.6.1.54"/>
    </reaction>
</comment>
<dbReference type="Gene3D" id="3.60.21.10">
    <property type="match status" value="1"/>
</dbReference>
<comment type="function">
    <text evidence="10">Hydrolyzes the pyrophosphate bond of UDP-2,3-diacylglucosamine to yield 2,3-diacylglucosamine 1-phosphate (lipid X) and UMP by catalyzing the attack of water at the alpha-P atom. Involved in the biosynthesis of lipid A, a phosphorylated glycolipid that anchors the lipopolysaccharide to the outer membrane of the cell.</text>
</comment>
<feature type="binding site" evidence="10">
    <location>
        <position position="136"/>
    </location>
    <ligand>
        <name>Mn(2+)</name>
        <dbReference type="ChEBI" id="CHEBI:29035"/>
        <label>2</label>
    </ligand>
</feature>
<dbReference type="InterPro" id="IPR043461">
    <property type="entry name" value="LpxH-like"/>
</dbReference>
<reference evidence="12" key="1">
    <citation type="submission" date="2022-10" db="EMBL/GenBank/DDBJ databases">
        <title>Complete genome sequence of Schlegelella aquatica LMG 23380.</title>
        <authorList>
            <person name="Musilova J."/>
            <person name="Kourilova X."/>
            <person name="Bezdicek M."/>
            <person name="Hermankova K."/>
            <person name="Obruca S."/>
            <person name="Sedlar K."/>
        </authorList>
    </citation>
    <scope>NUCLEOTIDE SEQUENCE</scope>
    <source>
        <strain evidence="12">LMG 23380</strain>
    </source>
</reference>
<evidence type="ECO:0000256" key="10">
    <source>
        <dbReference type="HAMAP-Rule" id="MF_00575"/>
    </source>
</evidence>
<dbReference type="PANTHER" id="PTHR34990:SF1">
    <property type="entry name" value="UDP-2,3-DIACYLGLUCOSAMINE HYDROLASE"/>
    <property type="match status" value="1"/>
</dbReference>
<gene>
    <name evidence="10" type="primary">lpxH</name>
    <name evidence="12" type="ORF">OMP39_06740</name>
</gene>
<sequence length="272" mass="29872">MPVAPEAPASAVPHPAELIAPAGWHRIDLLSDLHLHAGLPRTAAALRDHLLHTPAQAVLILGDLFEAWVGDDAADEGFEHEVGLWLRAAARGRWIGFMAGNRDFLVGPAFLGACGIHPLADPTVLHAFGRRYLLTHGDALCLADVDYQRFRAEVRTAVWRKRFLAQPLGVRRQIACQLRAASEERKRRLGREAYADVDRDAALRWLEAGAADALIHGHTHRPGDGPLDDRRLRHVLSDWDLDEDGTGHAPRAEVVRLSPAGLERISLVDGGR</sequence>
<feature type="binding site" evidence="10">
    <location>
        <begin position="101"/>
        <end position="102"/>
    </location>
    <ligand>
        <name>substrate</name>
    </ligand>
</feature>
<evidence type="ECO:0000256" key="8">
    <source>
        <dbReference type="ARBA" id="ARBA00023136"/>
    </source>
</evidence>
<organism evidence="12 13">
    <name type="scientific">Caldimonas aquatica</name>
    <dbReference type="NCBI Taxonomy" id="376175"/>
    <lineage>
        <taxon>Bacteria</taxon>
        <taxon>Pseudomonadati</taxon>
        <taxon>Pseudomonadota</taxon>
        <taxon>Betaproteobacteria</taxon>
        <taxon>Burkholderiales</taxon>
        <taxon>Sphaerotilaceae</taxon>
        <taxon>Caldimonas</taxon>
    </lineage>
</organism>
<keyword evidence="5 10" id="KW-0479">Metal-binding</keyword>
<keyword evidence="7 10" id="KW-0443">Lipid metabolism</keyword>
<dbReference type="PANTHER" id="PTHR34990">
    <property type="entry name" value="UDP-2,3-DIACYLGLUCOSAMINE HYDROLASE-RELATED"/>
    <property type="match status" value="1"/>
</dbReference>
<feature type="binding site" evidence="10">
    <location>
        <position position="144"/>
    </location>
    <ligand>
        <name>substrate</name>
    </ligand>
</feature>
<comment type="similarity">
    <text evidence="10">Belongs to the LpxH family.</text>
</comment>
<evidence type="ECO:0000256" key="3">
    <source>
        <dbReference type="ARBA" id="ARBA00022519"/>
    </source>
</evidence>
<keyword evidence="1 10" id="KW-1003">Cell membrane</keyword>
<dbReference type="InterPro" id="IPR029052">
    <property type="entry name" value="Metallo-depent_PP-like"/>
</dbReference>
<comment type="cofactor">
    <cofactor evidence="10">
        <name>Mn(2+)</name>
        <dbReference type="ChEBI" id="CHEBI:29035"/>
    </cofactor>
    <text evidence="10">Binds 2 Mn(2+) ions per subunit in a binuclear metal center.</text>
</comment>
<dbReference type="NCBIfam" id="NF003743">
    <property type="entry name" value="PRK05340.1"/>
    <property type="match status" value="1"/>
</dbReference>
<keyword evidence="8 10" id="KW-0472">Membrane</keyword>
<evidence type="ECO:0000256" key="9">
    <source>
        <dbReference type="ARBA" id="ARBA00023211"/>
    </source>
</evidence>
<feature type="binding site" evidence="10">
    <location>
        <position position="101"/>
    </location>
    <ligand>
        <name>Mn(2+)</name>
        <dbReference type="ChEBI" id="CHEBI:29035"/>
        <label>2</label>
    </ligand>
</feature>
<feature type="binding site" evidence="10">
    <location>
        <position position="218"/>
    </location>
    <ligand>
        <name>substrate</name>
    </ligand>
</feature>
<dbReference type="EMBL" id="CP110257">
    <property type="protein sequence ID" value="UZD56436.1"/>
    <property type="molecule type" value="Genomic_DNA"/>
</dbReference>
<evidence type="ECO:0000256" key="5">
    <source>
        <dbReference type="ARBA" id="ARBA00022723"/>
    </source>
</evidence>
<feature type="binding site" evidence="10">
    <location>
        <position position="218"/>
    </location>
    <ligand>
        <name>Mn(2+)</name>
        <dbReference type="ChEBI" id="CHEBI:29035"/>
        <label>2</label>
    </ligand>
</feature>
<dbReference type="Pfam" id="PF00149">
    <property type="entry name" value="Metallophos"/>
    <property type="match status" value="1"/>
</dbReference>
<keyword evidence="3 10" id="KW-0997">Cell inner membrane</keyword>
<evidence type="ECO:0000256" key="2">
    <source>
        <dbReference type="ARBA" id="ARBA00022516"/>
    </source>
</evidence>
<evidence type="ECO:0000256" key="6">
    <source>
        <dbReference type="ARBA" id="ARBA00022801"/>
    </source>
</evidence>
<evidence type="ECO:0000256" key="4">
    <source>
        <dbReference type="ARBA" id="ARBA00022556"/>
    </source>
</evidence>